<dbReference type="GO" id="GO:0003824">
    <property type="term" value="F:catalytic activity"/>
    <property type="evidence" value="ECO:0007669"/>
    <property type="project" value="InterPro"/>
</dbReference>
<dbReference type="InterPro" id="IPR050509">
    <property type="entry name" value="CoA-transferase_III"/>
</dbReference>
<organism evidence="1 2">
    <name type="scientific">Deinococcus koreensis</name>
    <dbReference type="NCBI Taxonomy" id="2054903"/>
    <lineage>
        <taxon>Bacteria</taxon>
        <taxon>Thermotogati</taxon>
        <taxon>Deinococcota</taxon>
        <taxon>Deinococci</taxon>
        <taxon>Deinococcales</taxon>
        <taxon>Deinococcaceae</taxon>
        <taxon>Deinococcus</taxon>
    </lineage>
</organism>
<dbReference type="OrthoDB" id="4909260at2"/>
<gene>
    <name evidence="1" type="ORF">CVO96_03345</name>
</gene>
<dbReference type="RefSeq" id="WP_103310314.1">
    <property type="nucleotide sequence ID" value="NZ_PPPD01000001.1"/>
</dbReference>
<evidence type="ECO:0000313" key="1">
    <source>
        <dbReference type="EMBL" id="PNY80526.1"/>
    </source>
</evidence>
<dbReference type="InterPro" id="IPR003673">
    <property type="entry name" value="CoA-Trfase_fam_III"/>
</dbReference>
<accession>A0A2K3UVH3</accession>
<dbReference type="AlphaFoldDB" id="A0A2K3UVH3"/>
<comment type="caution">
    <text evidence="1">The sequence shown here is derived from an EMBL/GenBank/DDBJ whole genome shotgun (WGS) entry which is preliminary data.</text>
</comment>
<dbReference type="InterPro" id="IPR044855">
    <property type="entry name" value="CoA-Trfase_III_dom3_sf"/>
</dbReference>
<evidence type="ECO:0000313" key="2">
    <source>
        <dbReference type="Proteomes" id="UP000236379"/>
    </source>
</evidence>
<dbReference type="PANTHER" id="PTHR48228:SF5">
    <property type="entry name" value="ALPHA-METHYLACYL-COA RACEMASE"/>
    <property type="match status" value="1"/>
</dbReference>
<dbReference type="PANTHER" id="PTHR48228">
    <property type="entry name" value="SUCCINYL-COA--D-CITRAMALATE COA-TRANSFERASE"/>
    <property type="match status" value="1"/>
</dbReference>
<keyword evidence="2" id="KW-1185">Reference proteome</keyword>
<name>A0A2K3UVH3_9DEIO</name>
<dbReference type="Gene3D" id="3.30.1540.10">
    <property type="entry name" value="formyl-coa transferase, domain 3"/>
    <property type="match status" value="1"/>
</dbReference>
<reference evidence="1 2" key="1">
    <citation type="submission" date="2018-01" db="EMBL/GenBank/DDBJ databases">
        <title>Deinococcus koreensis sp. nov., a radiation-resistant bacterium isolated from river water.</title>
        <authorList>
            <person name="Choi A."/>
        </authorList>
    </citation>
    <scope>NUCLEOTIDE SEQUENCE [LARGE SCALE GENOMIC DNA]</scope>
    <source>
        <strain evidence="1 2">SJW1-2</strain>
    </source>
</reference>
<dbReference type="EMBL" id="PPPD01000001">
    <property type="protein sequence ID" value="PNY80526.1"/>
    <property type="molecule type" value="Genomic_DNA"/>
</dbReference>
<dbReference type="InterPro" id="IPR023606">
    <property type="entry name" value="CoA-Trfase_III_dom_1_sf"/>
</dbReference>
<dbReference type="Gene3D" id="3.40.50.10540">
    <property type="entry name" value="Crotonobetainyl-coa:carnitine coa-transferase, domain 1"/>
    <property type="match status" value="1"/>
</dbReference>
<protein>
    <recommendedName>
        <fullName evidence="3">CoA transferase</fullName>
    </recommendedName>
</protein>
<evidence type="ECO:0008006" key="3">
    <source>
        <dbReference type="Google" id="ProtNLM"/>
    </source>
</evidence>
<dbReference type="Proteomes" id="UP000236379">
    <property type="component" value="Unassembled WGS sequence"/>
</dbReference>
<dbReference type="Pfam" id="PF02515">
    <property type="entry name" value="CoA_transf_3"/>
    <property type="match status" value="1"/>
</dbReference>
<proteinExistence type="predicted"/>
<sequence>MAGPLQGFTVVSLALNVPGPVAAASLQGDGARVVKVEPPAGDPLSWMAPGWYAELHRGVVVHTLNLKTPAGAAELFNLLAGADLLLTSFRPSALERLGLGRAALAERYPRLCRVSIVGDTRAPEDPGHDLTYQVEAGLIDPAAPAMPRTLLADMMGSREAYAAALALLLGRERGAPQRGRLVGLGDSARLAARPFTAGLTAPGGVLSGEQDIYRLYRTADGWVAAAPLEARFAQRWAEVIGPQPEARLREQPTAHWLALAREHDLPLVAVG</sequence>
<dbReference type="SUPFAM" id="SSF89796">
    <property type="entry name" value="CoA-transferase family III (CaiB/BaiF)"/>
    <property type="match status" value="1"/>
</dbReference>